<feature type="region of interest" description="Disordered" evidence="1">
    <location>
        <begin position="154"/>
        <end position="184"/>
    </location>
</feature>
<evidence type="ECO:0000313" key="3">
    <source>
        <dbReference type="Proteomes" id="UP001219355"/>
    </source>
</evidence>
<proteinExistence type="predicted"/>
<keyword evidence="3" id="KW-1185">Reference proteome</keyword>
<accession>A0AAF0DIM5</accession>
<reference evidence="2" key="1">
    <citation type="submission" date="2023-03" db="EMBL/GenBank/DDBJ databases">
        <title>Emydomyces testavorans Genome Sequence.</title>
        <authorList>
            <person name="Hoyer L."/>
        </authorList>
    </citation>
    <scope>NUCLEOTIDE SEQUENCE</scope>
    <source>
        <strain evidence="2">16-2883</strain>
    </source>
</reference>
<organism evidence="2 3">
    <name type="scientific">Emydomyces testavorans</name>
    <dbReference type="NCBI Taxonomy" id="2070801"/>
    <lineage>
        <taxon>Eukaryota</taxon>
        <taxon>Fungi</taxon>
        <taxon>Dikarya</taxon>
        <taxon>Ascomycota</taxon>
        <taxon>Pezizomycotina</taxon>
        <taxon>Eurotiomycetes</taxon>
        <taxon>Eurotiomycetidae</taxon>
        <taxon>Onygenales</taxon>
        <taxon>Nannizziopsiaceae</taxon>
        <taxon>Emydomyces</taxon>
    </lineage>
</organism>
<name>A0AAF0DIM5_9EURO</name>
<evidence type="ECO:0000313" key="2">
    <source>
        <dbReference type="EMBL" id="WEW58924.1"/>
    </source>
</evidence>
<sequence>MPSIHDRTTAKSLEHAFDGVNQHRQVVFQHDSKPSPLSWTLRFKNHNITVLLLVSPAEPFKKIKETLLKALKIRGIKEINGISIPQDSSEIEFGLPVDRNNLEKGWVLLELPTELKGVKRDAAGTKKNAISDSPQGADLRDSQAVAFRFRAAKSTEATEDEAGMDIDDPGWDVLIPTYDDEDEE</sequence>
<feature type="compositionally biased region" description="Acidic residues" evidence="1">
    <location>
        <begin position="157"/>
        <end position="170"/>
    </location>
</feature>
<dbReference type="Proteomes" id="UP001219355">
    <property type="component" value="Chromosome 2"/>
</dbReference>
<evidence type="ECO:0000256" key="1">
    <source>
        <dbReference type="SAM" id="MobiDB-lite"/>
    </source>
</evidence>
<dbReference type="EMBL" id="CP120628">
    <property type="protein sequence ID" value="WEW58924.1"/>
    <property type="molecule type" value="Genomic_DNA"/>
</dbReference>
<gene>
    <name evidence="2" type="ORF">PRK78_004392</name>
</gene>
<protein>
    <submittedName>
        <fullName evidence="2">Uncharacterized protein</fullName>
    </submittedName>
</protein>
<dbReference type="AlphaFoldDB" id="A0AAF0DIM5"/>